<feature type="domain" description="BAG" evidence="4">
    <location>
        <begin position="306"/>
        <end position="388"/>
    </location>
</feature>
<sequence>MTLLPSPLAQSTLGEKAAFYLDHVTDNLPDFFQSLRPRLDPWLTYSATHLRSVAQALPFDADEQTTALCAALLICVLTIAAMSWSNPLSFWRRSAPQVNDEDYSYITPEDIVDPPSNKPSRVAHQTRYDANVDPHEPDTIALRHRGTIYPLRFRAYAINDGVLTVGALREEAARQTGASHPNQVRLLYKGNLLKEDHRPCKAEGLKQHSEVLCVVSEVGATTPTELSDSGDHRRPGSSSSRVEVDDEEVVSSTSDKNKKKKNKKRNKKKAAQQESSQPLPTPTPTPSSATPPPPPNLKLLATAQEQVSALNKYLQRVLIPMCDEYLAHPPADAKKRDFEYRKLSETILAQIMLKADGIEPDGNVDVRNARKALIKEAQNALNQLDQVNRE</sequence>
<dbReference type="SUPFAM" id="SSF63491">
    <property type="entry name" value="BAG domain"/>
    <property type="match status" value="1"/>
</dbReference>
<feature type="compositionally biased region" description="Pro residues" evidence="2">
    <location>
        <begin position="279"/>
        <end position="296"/>
    </location>
</feature>
<dbReference type="InterPro" id="IPR003103">
    <property type="entry name" value="BAG_domain"/>
</dbReference>
<evidence type="ECO:0008006" key="7">
    <source>
        <dbReference type="Google" id="ProtNLM"/>
    </source>
</evidence>
<dbReference type="AlphaFoldDB" id="A0AAD6MSF5"/>
<dbReference type="SMART" id="SM00264">
    <property type="entry name" value="BAG"/>
    <property type="match status" value="1"/>
</dbReference>
<evidence type="ECO:0000256" key="2">
    <source>
        <dbReference type="SAM" id="MobiDB-lite"/>
    </source>
</evidence>
<dbReference type="PROSITE" id="PS50053">
    <property type="entry name" value="UBIQUITIN_2"/>
    <property type="match status" value="1"/>
</dbReference>
<dbReference type="Pfam" id="PF02179">
    <property type="entry name" value="BAG"/>
    <property type="match status" value="1"/>
</dbReference>
<dbReference type="EMBL" id="JAQJAN010000017">
    <property type="protein sequence ID" value="KAJ5710079.1"/>
    <property type="molecule type" value="Genomic_DNA"/>
</dbReference>
<dbReference type="Gene3D" id="1.20.58.120">
    <property type="entry name" value="BAG domain"/>
    <property type="match status" value="1"/>
</dbReference>
<comment type="caution">
    <text evidence="5">The sequence shown here is derived from an EMBL/GenBank/DDBJ whole genome shotgun (WGS) entry which is preliminary data.</text>
</comment>
<evidence type="ECO:0000259" key="3">
    <source>
        <dbReference type="PROSITE" id="PS50053"/>
    </source>
</evidence>
<proteinExistence type="predicted"/>
<feature type="domain" description="Ubiquitin-like" evidence="3">
    <location>
        <begin position="164"/>
        <end position="220"/>
    </location>
</feature>
<dbReference type="InterPro" id="IPR029071">
    <property type="entry name" value="Ubiquitin-like_domsf"/>
</dbReference>
<feature type="compositionally biased region" description="Basic residues" evidence="2">
    <location>
        <begin position="257"/>
        <end position="270"/>
    </location>
</feature>
<dbReference type="PROSITE" id="PS51035">
    <property type="entry name" value="BAG"/>
    <property type="match status" value="1"/>
</dbReference>
<reference evidence="5" key="2">
    <citation type="submission" date="2023-01" db="EMBL/GenBank/DDBJ databases">
        <authorList>
            <person name="Petersen C."/>
        </authorList>
    </citation>
    <scope>NUCLEOTIDE SEQUENCE</scope>
    <source>
        <strain evidence="5">IBT 17514</strain>
    </source>
</reference>
<reference evidence="5" key="1">
    <citation type="journal article" date="2023" name="IMA Fungus">
        <title>Comparative genomic study of the Penicillium genus elucidates a diverse pangenome and 15 lateral gene transfer events.</title>
        <authorList>
            <person name="Petersen C."/>
            <person name="Sorensen T."/>
            <person name="Nielsen M.R."/>
            <person name="Sondergaard T.E."/>
            <person name="Sorensen J.L."/>
            <person name="Fitzpatrick D.A."/>
            <person name="Frisvad J.C."/>
            <person name="Nielsen K.L."/>
        </authorList>
    </citation>
    <scope>NUCLEOTIDE SEQUENCE</scope>
    <source>
        <strain evidence="5">IBT 17514</strain>
    </source>
</reference>
<dbReference type="Gene3D" id="3.10.20.90">
    <property type="entry name" value="Phosphatidylinositol 3-kinase Catalytic Subunit, Chain A, domain 1"/>
    <property type="match status" value="1"/>
</dbReference>
<name>A0AAD6MSF5_9EURO</name>
<accession>A0AAD6MSF5</accession>
<feature type="coiled-coil region" evidence="1">
    <location>
        <begin position="363"/>
        <end position="390"/>
    </location>
</feature>
<dbReference type="InterPro" id="IPR036533">
    <property type="entry name" value="BAG_dom_sf"/>
</dbReference>
<gene>
    <name evidence="5" type="ORF">N7493_009671</name>
</gene>
<dbReference type="Proteomes" id="UP001215712">
    <property type="component" value="Unassembled WGS sequence"/>
</dbReference>
<feature type="region of interest" description="Disordered" evidence="2">
    <location>
        <begin position="222"/>
        <end position="297"/>
    </location>
</feature>
<evidence type="ECO:0000313" key="5">
    <source>
        <dbReference type="EMBL" id="KAJ5710079.1"/>
    </source>
</evidence>
<evidence type="ECO:0000313" key="6">
    <source>
        <dbReference type="Proteomes" id="UP001215712"/>
    </source>
</evidence>
<keyword evidence="6" id="KW-1185">Reference proteome</keyword>
<evidence type="ECO:0000259" key="4">
    <source>
        <dbReference type="PROSITE" id="PS51035"/>
    </source>
</evidence>
<organism evidence="5 6">
    <name type="scientific">Penicillium malachiteum</name>
    <dbReference type="NCBI Taxonomy" id="1324776"/>
    <lineage>
        <taxon>Eukaryota</taxon>
        <taxon>Fungi</taxon>
        <taxon>Dikarya</taxon>
        <taxon>Ascomycota</taxon>
        <taxon>Pezizomycotina</taxon>
        <taxon>Eurotiomycetes</taxon>
        <taxon>Eurotiomycetidae</taxon>
        <taxon>Eurotiales</taxon>
        <taxon>Aspergillaceae</taxon>
        <taxon>Penicillium</taxon>
    </lineage>
</organism>
<evidence type="ECO:0000256" key="1">
    <source>
        <dbReference type="SAM" id="Coils"/>
    </source>
</evidence>
<dbReference type="InterPro" id="IPR000626">
    <property type="entry name" value="Ubiquitin-like_dom"/>
</dbReference>
<protein>
    <recommendedName>
        <fullName evidence="7">BAG domain-containing protein</fullName>
    </recommendedName>
</protein>
<dbReference type="SUPFAM" id="SSF54236">
    <property type="entry name" value="Ubiquitin-like"/>
    <property type="match status" value="1"/>
</dbReference>
<keyword evidence="1" id="KW-0175">Coiled coil</keyword>
<dbReference type="GO" id="GO:0051087">
    <property type="term" value="F:protein-folding chaperone binding"/>
    <property type="evidence" value="ECO:0007669"/>
    <property type="project" value="InterPro"/>
</dbReference>